<sequence length="410" mass="44725">MHHCQLKLDWSIIESLGGFDVLDAAGARSIGCNVRSPCTWCDRSEDILVIDDLGSRLSVANLHYMAHVLIVVGSDEIYRLIDDLSAILPDVAGLQVQRTQQLRRILVEPILMQRQLHGTWVLISLTATLVNLDAGQFASKMSWLADAATTISSAFDGNYLPAGTQIDNPGALFSQMSQLWQRVPVGINDVHTMPTIQHGFLANRTIFLALMAEDDPVMQRMFIGADASEIDFPANARTGCLTGFRDSILPSQGAMEKCAFKMVPGLLEPYRVATQELCKQECDHISWSLVTPQVIGRSWAAVRDVENVQIEVEEDDPSSAARNGVKSFAAFVAAALREAAGGAALVPPQFANMLRLQISFHDSGVILQTGVIQVPLDTNGFLVIETMPNIGRNLGDLVERALEGISTDEE</sequence>
<protein>
    <submittedName>
        <fullName evidence="1">Uncharacterized protein</fullName>
    </submittedName>
</protein>
<dbReference type="Proteomes" id="UP000601435">
    <property type="component" value="Unassembled WGS sequence"/>
</dbReference>
<accession>A0A813AZW0</accession>
<keyword evidence="2" id="KW-1185">Reference proteome</keyword>
<name>A0A813AZW0_9DINO</name>
<dbReference type="EMBL" id="CAJNJA010064183">
    <property type="protein sequence ID" value="CAE7881739.1"/>
    <property type="molecule type" value="Genomic_DNA"/>
</dbReference>
<organism evidence="1 2">
    <name type="scientific">Symbiodinium necroappetens</name>
    <dbReference type="NCBI Taxonomy" id="1628268"/>
    <lineage>
        <taxon>Eukaryota</taxon>
        <taxon>Sar</taxon>
        <taxon>Alveolata</taxon>
        <taxon>Dinophyceae</taxon>
        <taxon>Suessiales</taxon>
        <taxon>Symbiodiniaceae</taxon>
        <taxon>Symbiodinium</taxon>
    </lineage>
</organism>
<evidence type="ECO:0000313" key="2">
    <source>
        <dbReference type="Proteomes" id="UP000601435"/>
    </source>
</evidence>
<evidence type="ECO:0000313" key="1">
    <source>
        <dbReference type="EMBL" id="CAE7881739.1"/>
    </source>
</evidence>
<gene>
    <name evidence="1" type="ORF">SNEC2469_LOCUS28973</name>
</gene>
<comment type="caution">
    <text evidence="1">The sequence shown here is derived from an EMBL/GenBank/DDBJ whole genome shotgun (WGS) entry which is preliminary data.</text>
</comment>
<dbReference type="AlphaFoldDB" id="A0A813AZW0"/>
<dbReference type="OrthoDB" id="428492at2759"/>
<reference evidence="1" key="1">
    <citation type="submission" date="2021-02" db="EMBL/GenBank/DDBJ databases">
        <authorList>
            <person name="Dougan E. K."/>
            <person name="Rhodes N."/>
            <person name="Thang M."/>
            <person name="Chan C."/>
        </authorList>
    </citation>
    <scope>NUCLEOTIDE SEQUENCE</scope>
</reference>
<proteinExistence type="predicted"/>